<evidence type="ECO:0000259" key="3">
    <source>
        <dbReference type="Pfam" id="PF00248"/>
    </source>
</evidence>
<evidence type="ECO:0000256" key="2">
    <source>
        <dbReference type="ARBA" id="ARBA00023002"/>
    </source>
</evidence>
<comment type="caution">
    <text evidence="4">The sequence shown here is derived from an EMBL/GenBank/DDBJ whole genome shotgun (WGS) entry which is preliminary data.</text>
</comment>
<dbReference type="SUPFAM" id="SSF51430">
    <property type="entry name" value="NAD(P)-linked oxidoreductase"/>
    <property type="match status" value="1"/>
</dbReference>
<protein>
    <recommendedName>
        <fullName evidence="3">NADP-dependent oxidoreductase domain-containing protein</fullName>
    </recommendedName>
</protein>
<dbReference type="Pfam" id="PF00248">
    <property type="entry name" value="Aldo_ket_red"/>
    <property type="match status" value="1"/>
</dbReference>
<evidence type="ECO:0000313" key="4">
    <source>
        <dbReference type="EMBL" id="KAJ0189293.1"/>
    </source>
</evidence>
<accession>A0A9R1ULY3</accession>
<sequence>MSATKDHHLQVETLLNICKQIKLIHYTINVGVTFLETSDIYDPKTNKTLLGKLQVLKGGIREKMDLATKFGIREVNGAREYCGDPEYVRTVCEASLEKVGVNYIDLYYQHRIDTCLPIEIIINFFLLTRSFIQTFFFHHLNYKNE</sequence>
<dbReference type="InterPro" id="IPR023210">
    <property type="entry name" value="NADP_OxRdtase_dom"/>
</dbReference>
<gene>
    <name evidence="4" type="ORF">LSAT_V11C800454380</name>
</gene>
<reference evidence="4 5" key="1">
    <citation type="journal article" date="2017" name="Nat. Commun.">
        <title>Genome assembly with in vitro proximity ligation data and whole-genome triplication in lettuce.</title>
        <authorList>
            <person name="Reyes-Chin-Wo S."/>
            <person name="Wang Z."/>
            <person name="Yang X."/>
            <person name="Kozik A."/>
            <person name="Arikit S."/>
            <person name="Song C."/>
            <person name="Xia L."/>
            <person name="Froenicke L."/>
            <person name="Lavelle D.O."/>
            <person name="Truco M.J."/>
            <person name="Xia R."/>
            <person name="Zhu S."/>
            <person name="Xu C."/>
            <person name="Xu H."/>
            <person name="Xu X."/>
            <person name="Cox K."/>
            <person name="Korf I."/>
            <person name="Meyers B.C."/>
            <person name="Michelmore R.W."/>
        </authorList>
    </citation>
    <scope>NUCLEOTIDE SEQUENCE [LARGE SCALE GENOMIC DNA]</scope>
    <source>
        <strain evidence="5">cv. Salinas</strain>
        <tissue evidence="4">Seedlings</tissue>
    </source>
</reference>
<dbReference type="Gene3D" id="3.20.20.100">
    <property type="entry name" value="NADP-dependent oxidoreductase domain"/>
    <property type="match status" value="1"/>
</dbReference>
<proteinExistence type="predicted"/>
<feature type="domain" description="NADP-dependent oxidoreductase" evidence="3">
    <location>
        <begin position="19"/>
        <end position="122"/>
    </location>
</feature>
<dbReference type="Proteomes" id="UP000235145">
    <property type="component" value="Unassembled WGS sequence"/>
</dbReference>
<dbReference type="InterPro" id="IPR050791">
    <property type="entry name" value="Aldo-Keto_reductase"/>
</dbReference>
<dbReference type="PANTHER" id="PTHR43625:SF40">
    <property type="entry name" value="ALDO-KETO REDUCTASE YAKC [NADP(+)]"/>
    <property type="match status" value="1"/>
</dbReference>
<dbReference type="EMBL" id="NBSK02000008">
    <property type="protein sequence ID" value="KAJ0189293.1"/>
    <property type="molecule type" value="Genomic_DNA"/>
</dbReference>
<keyword evidence="2" id="KW-0560">Oxidoreductase</keyword>
<dbReference type="PANTHER" id="PTHR43625">
    <property type="entry name" value="AFLATOXIN B1 ALDEHYDE REDUCTASE"/>
    <property type="match status" value="1"/>
</dbReference>
<dbReference type="AlphaFoldDB" id="A0A9R1ULY3"/>
<keyword evidence="1" id="KW-0521">NADP</keyword>
<dbReference type="GO" id="GO:0016491">
    <property type="term" value="F:oxidoreductase activity"/>
    <property type="evidence" value="ECO:0007669"/>
    <property type="project" value="UniProtKB-KW"/>
</dbReference>
<keyword evidence="5" id="KW-1185">Reference proteome</keyword>
<dbReference type="InterPro" id="IPR036812">
    <property type="entry name" value="NAD(P)_OxRdtase_dom_sf"/>
</dbReference>
<evidence type="ECO:0000313" key="5">
    <source>
        <dbReference type="Proteomes" id="UP000235145"/>
    </source>
</evidence>
<name>A0A9R1ULY3_LACSA</name>
<organism evidence="4 5">
    <name type="scientific">Lactuca sativa</name>
    <name type="common">Garden lettuce</name>
    <dbReference type="NCBI Taxonomy" id="4236"/>
    <lineage>
        <taxon>Eukaryota</taxon>
        <taxon>Viridiplantae</taxon>
        <taxon>Streptophyta</taxon>
        <taxon>Embryophyta</taxon>
        <taxon>Tracheophyta</taxon>
        <taxon>Spermatophyta</taxon>
        <taxon>Magnoliopsida</taxon>
        <taxon>eudicotyledons</taxon>
        <taxon>Gunneridae</taxon>
        <taxon>Pentapetalae</taxon>
        <taxon>asterids</taxon>
        <taxon>campanulids</taxon>
        <taxon>Asterales</taxon>
        <taxon>Asteraceae</taxon>
        <taxon>Cichorioideae</taxon>
        <taxon>Cichorieae</taxon>
        <taxon>Lactucinae</taxon>
        <taxon>Lactuca</taxon>
    </lineage>
</organism>
<evidence type="ECO:0000256" key="1">
    <source>
        <dbReference type="ARBA" id="ARBA00022857"/>
    </source>
</evidence>